<dbReference type="HOGENOM" id="CLU_1421369_0_0_1"/>
<dbReference type="SUPFAM" id="SSF51182">
    <property type="entry name" value="RmlC-like cupins"/>
    <property type="match status" value="1"/>
</dbReference>
<name>A0A024S3P7_HYPJR</name>
<evidence type="ECO:0008006" key="3">
    <source>
        <dbReference type="Google" id="ProtNLM"/>
    </source>
</evidence>
<dbReference type="OrthoDB" id="4763033at2759"/>
<dbReference type="AlphaFoldDB" id="A0A024S3P7"/>
<evidence type="ECO:0000313" key="1">
    <source>
        <dbReference type="EMBL" id="ETR98831.1"/>
    </source>
</evidence>
<reference evidence="2" key="1">
    <citation type="journal article" date="2013" name="Ind. Biotechnol.">
        <title>Comparative genomics analysis of Trichoderma reesei strains.</title>
        <authorList>
            <person name="Koike H."/>
            <person name="Aerts A."/>
            <person name="LaButti K."/>
            <person name="Grigoriev I.V."/>
            <person name="Baker S.E."/>
        </authorList>
    </citation>
    <scope>NUCLEOTIDE SEQUENCE [LARGE SCALE GENOMIC DNA]</scope>
    <source>
        <strain evidence="2">ATCC 56765 / BCRC 32924 / NRRL 11460 / Rut C-30</strain>
    </source>
</reference>
<protein>
    <recommendedName>
        <fullName evidence="3">Cupin type-1 domain-containing protein</fullName>
    </recommendedName>
</protein>
<evidence type="ECO:0000313" key="2">
    <source>
        <dbReference type="Proteomes" id="UP000024376"/>
    </source>
</evidence>
<dbReference type="InterPro" id="IPR014710">
    <property type="entry name" value="RmlC-like_jellyroll"/>
</dbReference>
<dbReference type="EMBL" id="KI911160">
    <property type="protein sequence ID" value="ETR98831.1"/>
    <property type="molecule type" value="Genomic_DNA"/>
</dbReference>
<dbReference type="Proteomes" id="UP000024376">
    <property type="component" value="Unassembled WGS sequence"/>
</dbReference>
<sequence length="195" mass="20924">MPDKIPTLVESGLLNGGKRSVIASDLGPGSTTFPHYHKTFTENFKLHSGSLTIIAAPEGVKDAAAMREFNLSVGQDSTIPLSTAHKFLAGEDGATVTVTFEPAAIGFERTVLIMRGLQEDDEYKSWGGGANEENAMFVSVLAELTDSHPLTANDADMIEKQDREAHEKLKSELIGRYATDEMIKEAVARTAAASA</sequence>
<dbReference type="Gene3D" id="2.60.120.10">
    <property type="entry name" value="Jelly Rolls"/>
    <property type="match status" value="1"/>
</dbReference>
<dbReference type="InterPro" id="IPR011051">
    <property type="entry name" value="RmlC_Cupin_sf"/>
</dbReference>
<proteinExistence type="predicted"/>
<dbReference type="KEGG" id="trr:M419DRAFT_88084"/>
<gene>
    <name evidence="1" type="ORF">M419DRAFT_88084</name>
</gene>
<accession>A0A024S3P7</accession>
<organism evidence="1 2">
    <name type="scientific">Hypocrea jecorina (strain ATCC 56765 / BCRC 32924 / NRRL 11460 / Rut C-30)</name>
    <name type="common">Trichoderma reesei</name>
    <dbReference type="NCBI Taxonomy" id="1344414"/>
    <lineage>
        <taxon>Eukaryota</taxon>
        <taxon>Fungi</taxon>
        <taxon>Dikarya</taxon>
        <taxon>Ascomycota</taxon>
        <taxon>Pezizomycotina</taxon>
        <taxon>Sordariomycetes</taxon>
        <taxon>Hypocreomycetidae</taxon>
        <taxon>Hypocreales</taxon>
        <taxon>Hypocreaceae</taxon>
        <taxon>Trichoderma</taxon>
    </lineage>
</organism>